<dbReference type="Proteomes" id="UP000048908">
    <property type="component" value="Unassembled WGS sequence"/>
</dbReference>
<sequence length="190" mass="20698">MAARLGADERREVLDLASEGRSDIEIARRIGCSRQTVARVRQRAVASDRTSKGRIIQARVTPEEADAFAAMVDEAGTTTSEMLRRMIRLSAGVADFRAKELEELGRTSRELNAMARNLVQILRLGHAGKLRWNARDAALVERLSVRTEEVARAVQALRAASMRGAFVRTELVGATLGDGGERAKEVGANG</sequence>
<reference evidence="1 2" key="1">
    <citation type="submission" date="2015-07" db="EMBL/GenBank/DDBJ databases">
        <authorList>
            <person name="Noorani M."/>
        </authorList>
    </citation>
    <scope>NUCLEOTIDE SEQUENCE [LARGE SCALE GENOMIC DNA]</scope>
    <source>
        <strain evidence="1 2">CECT 5088</strain>
    </source>
</reference>
<name>A0A0M6XUR0_9RHOB</name>
<dbReference type="EMBL" id="CXPG01000027">
    <property type="protein sequence ID" value="CTQ34859.1"/>
    <property type="molecule type" value="Genomic_DNA"/>
</dbReference>
<evidence type="ECO:0000313" key="2">
    <source>
        <dbReference type="Proteomes" id="UP000048908"/>
    </source>
</evidence>
<dbReference type="SUPFAM" id="SSF46689">
    <property type="entry name" value="Homeodomain-like"/>
    <property type="match status" value="1"/>
</dbReference>
<proteinExistence type="predicted"/>
<dbReference type="InterPro" id="IPR009057">
    <property type="entry name" value="Homeodomain-like_sf"/>
</dbReference>
<dbReference type="Pfam" id="PF13384">
    <property type="entry name" value="HTH_23"/>
    <property type="match status" value="1"/>
</dbReference>
<keyword evidence="2" id="KW-1185">Reference proteome</keyword>
<dbReference type="STRING" id="282197.SAMN04488517_11038"/>
<gene>
    <name evidence="1" type="ORF">JAN5088_03655</name>
</gene>
<dbReference type="OrthoDB" id="7723136at2"/>
<dbReference type="Pfam" id="PF21983">
    <property type="entry name" value="NikA-like"/>
    <property type="match status" value="1"/>
</dbReference>
<accession>A0A0M6XUR0</accession>
<organism evidence="1 2">
    <name type="scientific">Jannaschia rubra</name>
    <dbReference type="NCBI Taxonomy" id="282197"/>
    <lineage>
        <taxon>Bacteria</taxon>
        <taxon>Pseudomonadati</taxon>
        <taxon>Pseudomonadota</taxon>
        <taxon>Alphaproteobacteria</taxon>
        <taxon>Rhodobacterales</taxon>
        <taxon>Roseobacteraceae</taxon>
        <taxon>Jannaschia</taxon>
    </lineage>
</organism>
<dbReference type="RefSeq" id="WP_143114902.1">
    <property type="nucleotide sequence ID" value="NZ_CXPG01000027.1"/>
</dbReference>
<dbReference type="InterPro" id="IPR053842">
    <property type="entry name" value="NikA-like"/>
</dbReference>
<evidence type="ECO:0008006" key="3">
    <source>
        <dbReference type="Google" id="ProtNLM"/>
    </source>
</evidence>
<dbReference type="Gene3D" id="1.10.10.10">
    <property type="entry name" value="Winged helix-like DNA-binding domain superfamily/Winged helix DNA-binding domain"/>
    <property type="match status" value="1"/>
</dbReference>
<dbReference type="AlphaFoldDB" id="A0A0M6XUR0"/>
<evidence type="ECO:0000313" key="1">
    <source>
        <dbReference type="EMBL" id="CTQ34859.1"/>
    </source>
</evidence>
<dbReference type="InterPro" id="IPR036388">
    <property type="entry name" value="WH-like_DNA-bd_sf"/>
</dbReference>
<protein>
    <recommendedName>
        <fullName evidence="3">Transposase IS30-like HTH domain-containing protein</fullName>
    </recommendedName>
</protein>